<dbReference type="PANTHER" id="PTHR43026:SF1">
    <property type="entry name" value="2-HYDROXYACID DEHYDROGENASE HOMOLOG 1-RELATED"/>
    <property type="match status" value="1"/>
</dbReference>
<evidence type="ECO:0000259" key="6">
    <source>
        <dbReference type="Pfam" id="PF02826"/>
    </source>
</evidence>
<feature type="domain" description="D-isomer specific 2-hydroxyacid dehydrogenase NAD-binding" evidence="6">
    <location>
        <begin position="109"/>
        <end position="297"/>
    </location>
</feature>
<dbReference type="Proteomes" id="UP001166021">
    <property type="component" value="Unassembled WGS sequence"/>
</dbReference>
<evidence type="ECO:0000256" key="2">
    <source>
        <dbReference type="ARBA" id="ARBA00023002"/>
    </source>
</evidence>
<dbReference type="Pfam" id="PF00389">
    <property type="entry name" value="2-Hacid_dh"/>
    <property type="match status" value="1"/>
</dbReference>
<reference evidence="7" key="1">
    <citation type="submission" date="2020-05" db="EMBL/GenBank/DDBJ databases">
        <title>The draft genome sequence of Maribacter sp. ANRC-HE7.</title>
        <authorList>
            <person name="Mu L."/>
        </authorList>
    </citation>
    <scope>NUCLEOTIDE SEQUENCE</scope>
    <source>
        <strain evidence="7">ANRC-HE7</strain>
    </source>
</reference>
<keyword evidence="8" id="KW-1185">Reference proteome</keyword>
<organism evidence="7 8">
    <name type="scientific">Maribacter aquimaris</name>
    <dbReference type="NCBI Taxonomy" id="2737171"/>
    <lineage>
        <taxon>Bacteria</taxon>
        <taxon>Pseudomonadati</taxon>
        <taxon>Bacteroidota</taxon>
        <taxon>Flavobacteriia</taxon>
        <taxon>Flavobacteriales</taxon>
        <taxon>Flavobacteriaceae</taxon>
        <taxon>Maribacter</taxon>
    </lineage>
</organism>
<dbReference type="PROSITE" id="PS00065">
    <property type="entry name" value="D_2_HYDROXYACID_DH_1"/>
    <property type="match status" value="1"/>
</dbReference>
<dbReference type="RefSeq" id="WP_188242249.1">
    <property type="nucleotide sequence ID" value="NZ_JABTCF010000001.1"/>
</dbReference>
<keyword evidence="2 4" id="KW-0560">Oxidoreductase</keyword>
<accession>A0ABR7UX28</accession>
<dbReference type="PROSITE" id="PS00670">
    <property type="entry name" value="D_2_HYDROXYACID_DH_2"/>
    <property type="match status" value="1"/>
</dbReference>
<dbReference type="InterPro" id="IPR006140">
    <property type="entry name" value="D-isomer_DH_NAD-bd"/>
</dbReference>
<dbReference type="Pfam" id="PF02826">
    <property type="entry name" value="2-Hacid_dh_C"/>
    <property type="match status" value="1"/>
</dbReference>
<evidence type="ECO:0000256" key="4">
    <source>
        <dbReference type="RuleBase" id="RU003719"/>
    </source>
</evidence>
<sequence>MKLLVYSAQDFEIPFLKAANRLRHKVTYIPDALDSNTALKAVGFDAVSIFSGDDACLIVLEKLRDLGVKYITLRSAGYNNIQIKGAKRFGFKVANAPDYSPNAIAEHAVALLMTINRKTHIADRQVHHYNFEQKRLLGFDLVGKTIGIIGTGRIGSVMVRIMHGFGCRVLAHDLTVNQELVTKFGVTFVGLDQLYAQADIISLHLPLTSVSHHMLDGKAFEQMKPDVVLLNTARGSIVDTKALIKAIRDKKIGYYAADVYDKEKGLFFKNNDAHDIHDENIKTLLSFPNVLLTPHQAYVTKEALTRIAAITFENLDNWEHGKSCPNELGYETLVL</sequence>
<evidence type="ECO:0000256" key="3">
    <source>
        <dbReference type="ARBA" id="ARBA00023027"/>
    </source>
</evidence>
<protein>
    <submittedName>
        <fullName evidence="7">2-hydroxyacid dehydrogenase</fullName>
    </submittedName>
</protein>
<dbReference type="PROSITE" id="PS00671">
    <property type="entry name" value="D_2_HYDROXYACID_DH_3"/>
    <property type="match status" value="1"/>
</dbReference>
<dbReference type="PANTHER" id="PTHR43026">
    <property type="entry name" value="2-HYDROXYACID DEHYDROGENASE HOMOLOG 1-RELATED"/>
    <property type="match status" value="1"/>
</dbReference>
<dbReference type="InterPro" id="IPR029752">
    <property type="entry name" value="D-isomer_DH_CS1"/>
</dbReference>
<dbReference type="InterPro" id="IPR006139">
    <property type="entry name" value="D-isomer_2_OHA_DH_cat_dom"/>
</dbReference>
<dbReference type="SUPFAM" id="SSF52283">
    <property type="entry name" value="Formate/glycerate dehydrogenase catalytic domain-like"/>
    <property type="match status" value="1"/>
</dbReference>
<name>A0ABR7UX28_9FLAO</name>
<dbReference type="SUPFAM" id="SSF51735">
    <property type="entry name" value="NAD(P)-binding Rossmann-fold domains"/>
    <property type="match status" value="1"/>
</dbReference>
<dbReference type="Gene3D" id="3.40.50.720">
    <property type="entry name" value="NAD(P)-binding Rossmann-like Domain"/>
    <property type="match status" value="2"/>
</dbReference>
<evidence type="ECO:0000313" key="8">
    <source>
        <dbReference type="Proteomes" id="UP001166021"/>
    </source>
</evidence>
<evidence type="ECO:0000256" key="1">
    <source>
        <dbReference type="ARBA" id="ARBA00005854"/>
    </source>
</evidence>
<proteinExistence type="inferred from homology"/>
<gene>
    <name evidence="7" type="ORF">HPE56_02875</name>
</gene>
<keyword evidence="3" id="KW-0520">NAD</keyword>
<dbReference type="EMBL" id="JABTCF010000001">
    <property type="protein sequence ID" value="MBD0776726.1"/>
    <property type="molecule type" value="Genomic_DNA"/>
</dbReference>
<dbReference type="InterPro" id="IPR036291">
    <property type="entry name" value="NAD(P)-bd_dom_sf"/>
</dbReference>
<comment type="similarity">
    <text evidence="1 4">Belongs to the D-isomer specific 2-hydroxyacid dehydrogenase family.</text>
</comment>
<evidence type="ECO:0000313" key="7">
    <source>
        <dbReference type="EMBL" id="MBD0776726.1"/>
    </source>
</evidence>
<comment type="caution">
    <text evidence="7">The sequence shown here is derived from an EMBL/GenBank/DDBJ whole genome shotgun (WGS) entry which is preliminary data.</text>
</comment>
<dbReference type="InterPro" id="IPR058205">
    <property type="entry name" value="D-LDH-like"/>
</dbReference>
<dbReference type="InterPro" id="IPR029753">
    <property type="entry name" value="D-isomer_DH_CS"/>
</dbReference>
<dbReference type="CDD" id="cd12183">
    <property type="entry name" value="LDH_like_2"/>
    <property type="match status" value="1"/>
</dbReference>
<feature type="domain" description="D-isomer specific 2-hydroxyacid dehydrogenase catalytic" evidence="5">
    <location>
        <begin position="5"/>
        <end position="327"/>
    </location>
</feature>
<evidence type="ECO:0000259" key="5">
    <source>
        <dbReference type="Pfam" id="PF00389"/>
    </source>
</evidence>